<dbReference type="GO" id="GO:0055085">
    <property type="term" value="P:transmembrane transport"/>
    <property type="evidence" value="ECO:0007669"/>
    <property type="project" value="InterPro"/>
</dbReference>
<keyword evidence="5 7" id="KW-1133">Transmembrane helix</keyword>
<comment type="caution">
    <text evidence="9">The sequence shown here is derived from an EMBL/GenBank/DDBJ whole genome shotgun (WGS) entry which is preliminary data.</text>
</comment>
<dbReference type="PANTHER" id="PTHR30151">
    <property type="entry name" value="ALKANE SULFONATE ABC TRANSPORTER-RELATED, MEMBRANE SUBUNIT"/>
    <property type="match status" value="1"/>
</dbReference>
<evidence type="ECO:0000256" key="2">
    <source>
        <dbReference type="ARBA" id="ARBA00022448"/>
    </source>
</evidence>
<evidence type="ECO:0000256" key="1">
    <source>
        <dbReference type="ARBA" id="ARBA00004651"/>
    </source>
</evidence>
<evidence type="ECO:0000313" key="9">
    <source>
        <dbReference type="EMBL" id="MCD5314261.1"/>
    </source>
</evidence>
<dbReference type="InterPro" id="IPR000515">
    <property type="entry name" value="MetI-like"/>
</dbReference>
<feature type="transmembrane region" description="Helical" evidence="7">
    <location>
        <begin position="164"/>
        <end position="184"/>
    </location>
</feature>
<comment type="subcellular location">
    <subcellularLocation>
        <location evidence="1 7">Cell membrane</location>
        <topology evidence="1 7">Multi-pass membrane protein</topology>
    </subcellularLocation>
</comment>
<dbReference type="PANTHER" id="PTHR30151:SF0">
    <property type="entry name" value="ABC TRANSPORTER PERMEASE PROTEIN MJ0413-RELATED"/>
    <property type="match status" value="1"/>
</dbReference>
<feature type="transmembrane region" description="Helical" evidence="7">
    <location>
        <begin position="220"/>
        <end position="240"/>
    </location>
</feature>
<feature type="transmembrane region" description="Helical" evidence="7">
    <location>
        <begin position="252"/>
        <end position="275"/>
    </location>
</feature>
<evidence type="ECO:0000256" key="5">
    <source>
        <dbReference type="ARBA" id="ARBA00022989"/>
    </source>
</evidence>
<dbReference type="CDD" id="cd06261">
    <property type="entry name" value="TM_PBP2"/>
    <property type="match status" value="1"/>
</dbReference>
<keyword evidence="3" id="KW-1003">Cell membrane</keyword>
<dbReference type="RefSeq" id="WP_231446623.1">
    <property type="nucleotide sequence ID" value="NZ_JAJOMB010000015.1"/>
</dbReference>
<accession>A0A9X1SW11</accession>
<keyword evidence="2 7" id="KW-0813">Transport</keyword>
<evidence type="ECO:0000256" key="4">
    <source>
        <dbReference type="ARBA" id="ARBA00022692"/>
    </source>
</evidence>
<keyword evidence="10" id="KW-1185">Reference proteome</keyword>
<dbReference type="EMBL" id="JAJOMB010000015">
    <property type="protein sequence ID" value="MCD5314261.1"/>
    <property type="molecule type" value="Genomic_DNA"/>
</dbReference>
<evidence type="ECO:0000256" key="3">
    <source>
        <dbReference type="ARBA" id="ARBA00022475"/>
    </source>
</evidence>
<dbReference type="AlphaFoldDB" id="A0A9X1SW11"/>
<dbReference type="PROSITE" id="PS50928">
    <property type="entry name" value="ABC_TM1"/>
    <property type="match status" value="1"/>
</dbReference>
<evidence type="ECO:0000259" key="8">
    <source>
        <dbReference type="PROSITE" id="PS50928"/>
    </source>
</evidence>
<keyword evidence="4 7" id="KW-0812">Transmembrane</keyword>
<comment type="similarity">
    <text evidence="7">Belongs to the binding-protein-dependent transport system permease family.</text>
</comment>
<dbReference type="GO" id="GO:0005886">
    <property type="term" value="C:plasma membrane"/>
    <property type="evidence" value="ECO:0007669"/>
    <property type="project" value="UniProtKB-SubCell"/>
</dbReference>
<proteinExistence type="inferred from homology"/>
<feature type="transmembrane region" description="Helical" evidence="7">
    <location>
        <begin position="106"/>
        <end position="126"/>
    </location>
</feature>
<dbReference type="SUPFAM" id="SSF161098">
    <property type="entry name" value="MetI-like"/>
    <property type="match status" value="1"/>
</dbReference>
<reference evidence="9" key="1">
    <citation type="submission" date="2021-11" db="EMBL/GenBank/DDBJ databases">
        <title>Streptomyces corallinus and Kineosporia corallina sp. nov., two new coral-derived marine actinobacteria.</title>
        <authorList>
            <person name="Buangrab K."/>
            <person name="Sutthacheep M."/>
            <person name="Yeemin T."/>
            <person name="Harunari E."/>
            <person name="Igarashi Y."/>
            <person name="Sripreechasak P."/>
            <person name="Kanchanasin P."/>
            <person name="Tanasupawat S."/>
            <person name="Phongsopitanun W."/>
        </authorList>
    </citation>
    <scope>NUCLEOTIDE SEQUENCE</scope>
    <source>
        <strain evidence="9">JCM 31032</strain>
    </source>
</reference>
<evidence type="ECO:0000256" key="7">
    <source>
        <dbReference type="RuleBase" id="RU363032"/>
    </source>
</evidence>
<feature type="transmembrane region" description="Helical" evidence="7">
    <location>
        <begin position="138"/>
        <end position="158"/>
    </location>
</feature>
<sequence length="290" mass="30315">MIEDVGTRRFGVALRTRPRNRALLAGVLAGLVLWQLLSLLVGATTSQGQNVVPPLQQVLTTGITGLSHFYKGGWGPETTLQGAEDSVPLAALAVLQNSLATLVRAWAGYLLAVALGLPIGLAVAAVRPLRQAVSGIAGLLRMLPVLAMSPLFALWFGATTTASIAFVTFGAFWVVLLATANAVNSLPAPLTEYPRTLGLTPLQISIRIVLPAILPALRGALMLAAGTAWACVLASELYGIQSGLGWALNQTLLYTLVDQMVVVAGVFAGLSLASLRLVNCVTGRLTGWSE</sequence>
<organism evidence="9 10">
    <name type="scientific">Kineosporia babensis</name>
    <dbReference type="NCBI Taxonomy" id="499548"/>
    <lineage>
        <taxon>Bacteria</taxon>
        <taxon>Bacillati</taxon>
        <taxon>Actinomycetota</taxon>
        <taxon>Actinomycetes</taxon>
        <taxon>Kineosporiales</taxon>
        <taxon>Kineosporiaceae</taxon>
        <taxon>Kineosporia</taxon>
    </lineage>
</organism>
<evidence type="ECO:0000256" key="6">
    <source>
        <dbReference type="ARBA" id="ARBA00023136"/>
    </source>
</evidence>
<gene>
    <name evidence="9" type="ORF">LR394_25445</name>
</gene>
<dbReference type="InterPro" id="IPR035906">
    <property type="entry name" value="MetI-like_sf"/>
</dbReference>
<evidence type="ECO:0000313" key="10">
    <source>
        <dbReference type="Proteomes" id="UP001138997"/>
    </source>
</evidence>
<keyword evidence="6 7" id="KW-0472">Membrane</keyword>
<dbReference type="Gene3D" id="1.10.3720.10">
    <property type="entry name" value="MetI-like"/>
    <property type="match status" value="1"/>
</dbReference>
<dbReference type="Proteomes" id="UP001138997">
    <property type="component" value="Unassembled WGS sequence"/>
</dbReference>
<dbReference type="Pfam" id="PF00528">
    <property type="entry name" value="BPD_transp_1"/>
    <property type="match status" value="1"/>
</dbReference>
<feature type="domain" description="ABC transmembrane type-1" evidence="8">
    <location>
        <begin position="98"/>
        <end position="279"/>
    </location>
</feature>
<name>A0A9X1SW11_9ACTN</name>
<protein>
    <submittedName>
        <fullName evidence="9">ABC transporter permease subunit</fullName>
    </submittedName>
</protein>